<keyword evidence="5 7" id="KW-1133">Transmembrane helix</keyword>
<dbReference type="Gene3D" id="1.10.3720.10">
    <property type="entry name" value="MetI-like"/>
    <property type="match status" value="1"/>
</dbReference>
<dbReference type="InterPro" id="IPR000515">
    <property type="entry name" value="MetI-like"/>
</dbReference>
<name>A0ABT2S1A6_9FIRM</name>
<keyword evidence="4 7" id="KW-0812">Transmembrane</keyword>
<feature type="transmembrane region" description="Helical" evidence="7">
    <location>
        <begin position="12"/>
        <end position="33"/>
    </location>
</feature>
<dbReference type="PROSITE" id="PS50928">
    <property type="entry name" value="ABC_TM1"/>
    <property type="match status" value="1"/>
</dbReference>
<keyword evidence="6 7" id="KW-0472">Membrane</keyword>
<feature type="domain" description="ABC transmembrane type-1" evidence="8">
    <location>
        <begin position="101"/>
        <end position="298"/>
    </location>
</feature>
<dbReference type="PANTHER" id="PTHR43163:SF6">
    <property type="entry name" value="DIPEPTIDE TRANSPORT SYSTEM PERMEASE PROTEIN DPPB-RELATED"/>
    <property type="match status" value="1"/>
</dbReference>
<dbReference type="RefSeq" id="WP_262670927.1">
    <property type="nucleotide sequence ID" value="NZ_JAOQKC010000031.1"/>
</dbReference>
<dbReference type="EMBL" id="JAOQKC010000031">
    <property type="protein sequence ID" value="MCU6698386.1"/>
    <property type="molecule type" value="Genomic_DNA"/>
</dbReference>
<evidence type="ECO:0000256" key="5">
    <source>
        <dbReference type="ARBA" id="ARBA00022989"/>
    </source>
</evidence>
<feature type="transmembrane region" description="Helical" evidence="7">
    <location>
        <begin position="105"/>
        <end position="128"/>
    </location>
</feature>
<keyword evidence="10" id="KW-1185">Reference proteome</keyword>
<dbReference type="Pfam" id="PF00528">
    <property type="entry name" value="BPD_transp_1"/>
    <property type="match status" value="1"/>
</dbReference>
<evidence type="ECO:0000256" key="4">
    <source>
        <dbReference type="ARBA" id="ARBA00022692"/>
    </source>
</evidence>
<reference evidence="9 10" key="1">
    <citation type="journal article" date="2021" name="ISME Commun">
        <title>Automated analysis of genomic sequences facilitates high-throughput and comprehensive description of bacteria.</title>
        <authorList>
            <person name="Hitch T.C.A."/>
        </authorList>
    </citation>
    <scope>NUCLEOTIDE SEQUENCE [LARGE SCALE GENOMIC DNA]</scope>
    <source>
        <strain evidence="9 10">Sanger_04</strain>
    </source>
</reference>
<evidence type="ECO:0000259" key="8">
    <source>
        <dbReference type="PROSITE" id="PS50928"/>
    </source>
</evidence>
<evidence type="ECO:0000256" key="3">
    <source>
        <dbReference type="ARBA" id="ARBA00022475"/>
    </source>
</evidence>
<feature type="transmembrane region" description="Helical" evidence="7">
    <location>
        <begin position="233"/>
        <end position="259"/>
    </location>
</feature>
<evidence type="ECO:0000313" key="10">
    <source>
        <dbReference type="Proteomes" id="UP001652461"/>
    </source>
</evidence>
<dbReference type="CDD" id="cd06261">
    <property type="entry name" value="TM_PBP2"/>
    <property type="match status" value="1"/>
</dbReference>
<feature type="transmembrane region" description="Helical" evidence="7">
    <location>
        <begin position="140"/>
        <end position="162"/>
    </location>
</feature>
<organism evidence="9 10">
    <name type="scientific">Laedolimicola ammoniilytica</name>
    <dbReference type="NCBI Taxonomy" id="2981771"/>
    <lineage>
        <taxon>Bacteria</taxon>
        <taxon>Bacillati</taxon>
        <taxon>Bacillota</taxon>
        <taxon>Clostridia</taxon>
        <taxon>Lachnospirales</taxon>
        <taxon>Lachnospiraceae</taxon>
        <taxon>Laedolimicola</taxon>
    </lineage>
</organism>
<dbReference type="Pfam" id="PF19300">
    <property type="entry name" value="BPD_transp_1_N"/>
    <property type="match status" value="1"/>
</dbReference>
<evidence type="ECO:0000256" key="6">
    <source>
        <dbReference type="ARBA" id="ARBA00023136"/>
    </source>
</evidence>
<dbReference type="Proteomes" id="UP001652461">
    <property type="component" value="Unassembled WGS sequence"/>
</dbReference>
<dbReference type="PANTHER" id="PTHR43163">
    <property type="entry name" value="DIPEPTIDE TRANSPORT SYSTEM PERMEASE PROTEIN DPPB-RELATED"/>
    <property type="match status" value="1"/>
</dbReference>
<dbReference type="SUPFAM" id="SSF161098">
    <property type="entry name" value="MetI-like"/>
    <property type="match status" value="1"/>
</dbReference>
<evidence type="ECO:0000256" key="7">
    <source>
        <dbReference type="RuleBase" id="RU363032"/>
    </source>
</evidence>
<evidence type="ECO:0000313" key="9">
    <source>
        <dbReference type="EMBL" id="MCU6698386.1"/>
    </source>
</evidence>
<comment type="similarity">
    <text evidence="7">Belongs to the binding-protein-dependent transport system permease family.</text>
</comment>
<feature type="transmembrane region" description="Helical" evidence="7">
    <location>
        <begin position="168"/>
        <end position="192"/>
    </location>
</feature>
<protein>
    <submittedName>
        <fullName evidence="9">ABC transporter permease</fullName>
    </submittedName>
</protein>
<sequence length="319" mass="35268">MKWKIKKWVAELISLFIVLLGVTLLSFSLMYIAPGDPARTILQAGGTMPSEEAVQEKRKEMGLDRPFLEQYRSWLWDFAHGDLGVSMIDGRNVSDEVTKALGKSAVLAVTSLAAGVAAALPLGVMSAARKEKMFDRITGFFVFIRLCMPSFLVGIGFLYLFAYRLKLISISGSGGASALILPAATLATGICARMIRQIRTLIYEEMKHPYVDGLRSRGIRETQILFVHILRNAMLPIITMIALSFGELLGGTAITEIIFSWPGIGRLVMTAIGEHDYTIIQGFVVMIALIFFVIYGLTELSYSLFDPRVKKQKEDSQNG</sequence>
<accession>A0ABT2S1A6</accession>
<keyword evidence="3" id="KW-1003">Cell membrane</keyword>
<dbReference type="InterPro" id="IPR045621">
    <property type="entry name" value="BPD_transp_1_N"/>
</dbReference>
<comment type="caution">
    <text evidence="9">The sequence shown here is derived from an EMBL/GenBank/DDBJ whole genome shotgun (WGS) entry which is preliminary data.</text>
</comment>
<feature type="transmembrane region" description="Helical" evidence="7">
    <location>
        <begin position="279"/>
        <end position="305"/>
    </location>
</feature>
<dbReference type="InterPro" id="IPR035906">
    <property type="entry name" value="MetI-like_sf"/>
</dbReference>
<evidence type="ECO:0000256" key="2">
    <source>
        <dbReference type="ARBA" id="ARBA00022448"/>
    </source>
</evidence>
<keyword evidence="2 7" id="KW-0813">Transport</keyword>
<comment type="subcellular location">
    <subcellularLocation>
        <location evidence="1 7">Cell membrane</location>
        <topology evidence="1 7">Multi-pass membrane protein</topology>
    </subcellularLocation>
</comment>
<gene>
    <name evidence="9" type="ORF">OCV63_16060</name>
</gene>
<proteinExistence type="inferred from homology"/>
<evidence type="ECO:0000256" key="1">
    <source>
        <dbReference type="ARBA" id="ARBA00004651"/>
    </source>
</evidence>